<dbReference type="EMBL" id="CM039436">
    <property type="protein sequence ID" value="KAI4313309.1"/>
    <property type="molecule type" value="Genomic_DNA"/>
</dbReference>
<name>A0ACB9LRA2_BAUVA</name>
<organism evidence="1 2">
    <name type="scientific">Bauhinia variegata</name>
    <name type="common">Purple orchid tree</name>
    <name type="synonym">Phanera variegata</name>
    <dbReference type="NCBI Taxonomy" id="167791"/>
    <lineage>
        <taxon>Eukaryota</taxon>
        <taxon>Viridiplantae</taxon>
        <taxon>Streptophyta</taxon>
        <taxon>Embryophyta</taxon>
        <taxon>Tracheophyta</taxon>
        <taxon>Spermatophyta</taxon>
        <taxon>Magnoliopsida</taxon>
        <taxon>eudicotyledons</taxon>
        <taxon>Gunneridae</taxon>
        <taxon>Pentapetalae</taxon>
        <taxon>rosids</taxon>
        <taxon>fabids</taxon>
        <taxon>Fabales</taxon>
        <taxon>Fabaceae</taxon>
        <taxon>Cercidoideae</taxon>
        <taxon>Cercideae</taxon>
        <taxon>Bauhiniinae</taxon>
        <taxon>Bauhinia</taxon>
    </lineage>
</organism>
<gene>
    <name evidence="1" type="ORF">L6164_026300</name>
</gene>
<keyword evidence="2" id="KW-1185">Reference proteome</keyword>
<proteinExistence type="predicted"/>
<reference evidence="1 2" key="1">
    <citation type="journal article" date="2022" name="DNA Res.">
        <title>Chromosomal-level genome assembly of the orchid tree Bauhinia variegata (Leguminosae; Cercidoideae) supports the allotetraploid origin hypothesis of Bauhinia.</title>
        <authorList>
            <person name="Zhong Y."/>
            <person name="Chen Y."/>
            <person name="Zheng D."/>
            <person name="Pang J."/>
            <person name="Liu Y."/>
            <person name="Luo S."/>
            <person name="Meng S."/>
            <person name="Qian L."/>
            <person name="Wei D."/>
            <person name="Dai S."/>
            <person name="Zhou R."/>
        </authorList>
    </citation>
    <scope>NUCLEOTIDE SEQUENCE [LARGE SCALE GENOMIC DNA]</scope>
    <source>
        <strain evidence="1">BV-YZ2020</strain>
    </source>
</reference>
<comment type="caution">
    <text evidence="1">The sequence shown here is derived from an EMBL/GenBank/DDBJ whole genome shotgun (WGS) entry which is preliminary data.</text>
</comment>
<sequence>MFIVALWYIQLKPCDRLSMNRVVEMVDGEIESLEMPPKPTLYPHETIILNEDSALEAWSDINDSNTDILEDVTNPLSENSA</sequence>
<dbReference type="Proteomes" id="UP000828941">
    <property type="component" value="Chromosome 11"/>
</dbReference>
<evidence type="ECO:0000313" key="1">
    <source>
        <dbReference type="EMBL" id="KAI4313309.1"/>
    </source>
</evidence>
<accession>A0ACB9LRA2</accession>
<evidence type="ECO:0000313" key="2">
    <source>
        <dbReference type="Proteomes" id="UP000828941"/>
    </source>
</evidence>
<protein>
    <submittedName>
        <fullName evidence="1">Uncharacterized protein</fullName>
    </submittedName>
</protein>